<evidence type="ECO:0000313" key="4">
    <source>
        <dbReference type="EMBL" id="NAZ17984.1"/>
    </source>
</evidence>
<comment type="caution">
    <text evidence="4">The sequence shown here is derived from an EMBL/GenBank/DDBJ whole genome shotgun (WGS) entry which is preliminary data.</text>
</comment>
<organism evidence="4 5">
    <name type="scientific">Glutamicibacter soli</name>
    <dbReference type="NCBI Taxonomy" id="453836"/>
    <lineage>
        <taxon>Bacteria</taxon>
        <taxon>Bacillati</taxon>
        <taxon>Actinomycetota</taxon>
        <taxon>Actinomycetes</taxon>
        <taxon>Micrococcales</taxon>
        <taxon>Micrococcaceae</taxon>
        <taxon>Glutamicibacter</taxon>
    </lineage>
</organism>
<dbReference type="PANTHER" id="PTHR30153:SF2">
    <property type="entry name" value="REPLICATIVE DNA HELICASE"/>
    <property type="match status" value="1"/>
</dbReference>
<dbReference type="EMBL" id="WYDN01000092">
    <property type="protein sequence ID" value="NAZ17984.1"/>
    <property type="molecule type" value="Genomic_DNA"/>
</dbReference>
<dbReference type="GO" id="GO:0005829">
    <property type="term" value="C:cytosol"/>
    <property type="evidence" value="ECO:0007669"/>
    <property type="project" value="TreeGrafter"/>
</dbReference>
<dbReference type="GO" id="GO:0003678">
    <property type="term" value="F:DNA helicase activity"/>
    <property type="evidence" value="ECO:0007669"/>
    <property type="project" value="InterPro"/>
</dbReference>
<reference evidence="4 5" key="1">
    <citation type="submission" date="2020-01" db="EMBL/GenBank/DDBJ databases">
        <title>Glutamicibacter soli M275.</title>
        <authorList>
            <person name="Meng X."/>
        </authorList>
    </citation>
    <scope>NUCLEOTIDE SEQUENCE [LARGE SCALE GENOMIC DNA]</scope>
    <source>
        <strain evidence="4 5">M275</strain>
    </source>
</reference>
<dbReference type="AlphaFoldDB" id="A0A6L9GA08"/>
<sequence length="119" mass="13014">MAEATAITIKQAAKDAEEQTVPFSIEAEQQLLGALLTNNDVFDRISQIIKADHFYEPVHARIFEICSERIRRNALASPVTIKAFMENDAGLKDLGGPSYLARIAGAAISAFAARDYAQM</sequence>
<evidence type="ECO:0000313" key="5">
    <source>
        <dbReference type="Proteomes" id="UP000477543"/>
    </source>
</evidence>
<evidence type="ECO:0000256" key="2">
    <source>
        <dbReference type="ARBA" id="ARBA00023125"/>
    </source>
</evidence>
<feature type="non-terminal residue" evidence="4">
    <location>
        <position position="119"/>
    </location>
</feature>
<dbReference type="InterPro" id="IPR036185">
    <property type="entry name" value="DNA_heli_DnaB-like_N_sf"/>
</dbReference>
<dbReference type="GO" id="GO:0005524">
    <property type="term" value="F:ATP binding"/>
    <property type="evidence" value="ECO:0007669"/>
    <property type="project" value="InterPro"/>
</dbReference>
<accession>A0A6L9GA08</accession>
<proteinExistence type="predicted"/>
<dbReference type="PANTHER" id="PTHR30153">
    <property type="entry name" value="REPLICATIVE DNA HELICASE DNAB"/>
    <property type="match status" value="1"/>
</dbReference>
<keyword evidence="1" id="KW-0235">DNA replication</keyword>
<dbReference type="Proteomes" id="UP000477543">
    <property type="component" value="Unassembled WGS sequence"/>
</dbReference>
<name>A0A6L9GA08_9MICC</name>
<evidence type="ECO:0000256" key="1">
    <source>
        <dbReference type="ARBA" id="ARBA00022705"/>
    </source>
</evidence>
<dbReference type="InterPro" id="IPR016136">
    <property type="entry name" value="DNA_helicase_N/primase_C"/>
</dbReference>
<dbReference type="GO" id="GO:0003677">
    <property type="term" value="F:DNA binding"/>
    <property type="evidence" value="ECO:0007669"/>
    <property type="project" value="UniProtKB-KW"/>
</dbReference>
<gene>
    <name evidence="4" type="ORF">GT020_18325</name>
</gene>
<keyword evidence="4" id="KW-0378">Hydrolase</keyword>
<keyword evidence="4" id="KW-0347">Helicase</keyword>
<dbReference type="GO" id="GO:0006260">
    <property type="term" value="P:DNA replication"/>
    <property type="evidence" value="ECO:0007669"/>
    <property type="project" value="UniProtKB-KW"/>
</dbReference>
<keyword evidence="2" id="KW-0238">DNA-binding</keyword>
<dbReference type="SUPFAM" id="SSF48024">
    <property type="entry name" value="N-terminal domain of DnaB helicase"/>
    <property type="match status" value="1"/>
</dbReference>
<protein>
    <submittedName>
        <fullName evidence="4">Replicative DNA helicase</fullName>
    </submittedName>
</protein>
<dbReference type="Gene3D" id="1.10.860.10">
    <property type="entry name" value="DNAb Helicase, Chain A"/>
    <property type="match status" value="1"/>
</dbReference>
<evidence type="ECO:0000259" key="3">
    <source>
        <dbReference type="Pfam" id="PF00772"/>
    </source>
</evidence>
<dbReference type="InterPro" id="IPR007693">
    <property type="entry name" value="DNA_helicase_DnaB-like_N"/>
</dbReference>
<feature type="domain" description="DNA helicase DnaB-like N-terminal" evidence="3">
    <location>
        <begin position="22"/>
        <end position="119"/>
    </location>
</feature>
<keyword evidence="4" id="KW-0067">ATP-binding</keyword>
<keyword evidence="4" id="KW-0547">Nucleotide-binding</keyword>
<dbReference type="Pfam" id="PF00772">
    <property type="entry name" value="DnaB"/>
    <property type="match status" value="1"/>
</dbReference>